<dbReference type="PANTHER" id="PTHR22550:SF5">
    <property type="entry name" value="LEUCINE ZIPPER PROTEIN 4"/>
    <property type="match status" value="1"/>
</dbReference>
<dbReference type="GO" id="GO:0009847">
    <property type="term" value="P:spore germination"/>
    <property type="evidence" value="ECO:0007669"/>
    <property type="project" value="UniProtKB-UniRule"/>
</dbReference>
<evidence type="ECO:0000313" key="7">
    <source>
        <dbReference type="EMBL" id="RDI45830.1"/>
    </source>
</evidence>
<feature type="transmembrane region" description="Helical" evidence="6">
    <location>
        <begin position="424"/>
        <end position="449"/>
    </location>
</feature>
<evidence type="ECO:0000256" key="6">
    <source>
        <dbReference type="SAM" id="Phobius"/>
    </source>
</evidence>
<dbReference type="GO" id="GO:0005886">
    <property type="term" value="C:plasma membrane"/>
    <property type="evidence" value="ECO:0007669"/>
    <property type="project" value="UniProtKB-SubCell"/>
</dbReference>
<dbReference type="AlphaFoldDB" id="A0A370GR83"/>
<evidence type="ECO:0000256" key="5">
    <source>
        <dbReference type="SAM" id="MobiDB-lite"/>
    </source>
</evidence>
<organism evidence="7 8">
    <name type="scientific">Falsibacillus pallidus</name>
    <dbReference type="NCBI Taxonomy" id="493781"/>
    <lineage>
        <taxon>Bacteria</taxon>
        <taxon>Bacillati</taxon>
        <taxon>Bacillota</taxon>
        <taxon>Bacilli</taxon>
        <taxon>Bacillales</taxon>
        <taxon>Bacillaceae</taxon>
        <taxon>Falsibacillus</taxon>
    </lineage>
</organism>
<evidence type="ECO:0000256" key="3">
    <source>
        <dbReference type="ARBA" id="ARBA00023136"/>
    </source>
</evidence>
<dbReference type="InterPro" id="IPR004995">
    <property type="entry name" value="Spore_Ger"/>
</dbReference>
<keyword evidence="6" id="KW-1133">Transmembrane helix</keyword>
<feature type="transmembrane region" description="Helical" evidence="6">
    <location>
        <begin position="393"/>
        <end position="412"/>
    </location>
</feature>
<feature type="region of interest" description="Disordered" evidence="5">
    <location>
        <begin position="488"/>
        <end position="512"/>
    </location>
</feature>
<evidence type="ECO:0000256" key="2">
    <source>
        <dbReference type="ARBA" id="ARBA00005278"/>
    </source>
</evidence>
<dbReference type="RefSeq" id="WP_245948387.1">
    <property type="nucleotide sequence ID" value="NZ_QQAY01000002.1"/>
</dbReference>
<comment type="similarity">
    <text evidence="2 4">Belongs to the GerABKA family.</text>
</comment>
<evidence type="ECO:0000256" key="1">
    <source>
        <dbReference type="ARBA" id="ARBA00004141"/>
    </source>
</evidence>
<keyword evidence="6" id="KW-0812">Transmembrane</keyword>
<protein>
    <submittedName>
        <fullName evidence="7">Spore germination protein KA</fullName>
    </submittedName>
</protein>
<dbReference type="PIRSF" id="PIRSF005690">
    <property type="entry name" value="GerBA"/>
    <property type="match status" value="1"/>
</dbReference>
<comment type="subcellular location">
    <subcellularLocation>
        <location evidence="4">Cell membrane</location>
    </subcellularLocation>
    <subcellularLocation>
        <location evidence="1">Membrane</location>
        <topology evidence="1">Multi-pass membrane protein</topology>
    </subcellularLocation>
</comment>
<dbReference type="InterPro" id="IPR050768">
    <property type="entry name" value="UPF0353/GerABKA_families"/>
</dbReference>
<accession>A0A370GR83</accession>
<dbReference type="Pfam" id="PF03323">
    <property type="entry name" value="GerA"/>
    <property type="match status" value="1"/>
</dbReference>
<evidence type="ECO:0000256" key="4">
    <source>
        <dbReference type="PIRNR" id="PIRNR005690"/>
    </source>
</evidence>
<gene>
    <name evidence="7" type="ORF">DFR59_102465</name>
</gene>
<comment type="caution">
    <text evidence="7">The sequence shown here is derived from an EMBL/GenBank/DDBJ whole genome shotgun (WGS) entry which is preliminary data.</text>
</comment>
<keyword evidence="3 4" id="KW-0472">Membrane</keyword>
<dbReference type="Proteomes" id="UP000255326">
    <property type="component" value="Unassembled WGS sequence"/>
</dbReference>
<reference evidence="7 8" key="1">
    <citation type="submission" date="2018-07" db="EMBL/GenBank/DDBJ databases">
        <title>Genomic Encyclopedia of Type Strains, Phase IV (KMG-IV): sequencing the most valuable type-strain genomes for metagenomic binning, comparative biology and taxonomic classification.</title>
        <authorList>
            <person name="Goeker M."/>
        </authorList>
    </citation>
    <scope>NUCLEOTIDE SEQUENCE [LARGE SCALE GENOMIC DNA]</scope>
    <source>
        <strain evidence="7 8">DSM 25281</strain>
    </source>
</reference>
<dbReference type="PANTHER" id="PTHR22550">
    <property type="entry name" value="SPORE GERMINATION PROTEIN"/>
    <property type="match status" value="1"/>
</dbReference>
<sequence length="512" mass="57848">MLRRKRTTKKLNELTQEKKVEKSVPNSTLITSDLQKNLDFIYESISQTEDFSTREIIFNHKRCLLIYLSTIIDNDIIQNLILKPLIEKVEGSIPQTVFVNKVEEITQKDDLSLALLDGNVLVLMEDESIIYSLGAHESKNRSVEEPVNELIIRGSHEGFVEDLRSNLNLIRKRVTNADLQICFRTLGTETHTKMAYLYIKDIANSELVQELERRLSYVDVDYIDSPGQLEEFIEDSPFSPFPQMLNTERPDRVTSQLLDGRIALFCNGSPSALVFPITFFSFYQSPDDYNSRWHVGSFFRFIRLMSFFVAAGLPALYIAIVSFHYEVIPLDLVFTIKGSLEYVPVPPLVEALLMQVILELLKEAAIRLPGPIAQTLGVVGGLVIGTAIVQANIVSNTMIVVVALTAIASFVVPNSEMATSVRILGFPLMLSAAFLGFIGMTFAFIFLVIHLCKLESFGSPYFSPLAPFRSKDFKDTFIRLPLWKMSTRPSTPGTQRIKRQSNPRGWKNEQGN</sequence>
<name>A0A370GR83_9BACI</name>
<feature type="transmembrane region" description="Helical" evidence="6">
    <location>
        <begin position="301"/>
        <end position="323"/>
    </location>
</feature>
<dbReference type="EMBL" id="QQAY01000002">
    <property type="protein sequence ID" value="RDI45830.1"/>
    <property type="molecule type" value="Genomic_DNA"/>
</dbReference>
<keyword evidence="8" id="KW-1185">Reference proteome</keyword>
<proteinExistence type="inferred from homology"/>
<evidence type="ECO:0000313" key="8">
    <source>
        <dbReference type="Proteomes" id="UP000255326"/>
    </source>
</evidence>